<keyword evidence="2" id="KW-1185">Reference proteome</keyword>
<dbReference type="SUPFAM" id="SSF51735">
    <property type="entry name" value="NAD(P)-binding Rossmann-fold domains"/>
    <property type="match status" value="1"/>
</dbReference>
<comment type="caution">
    <text evidence="1">The sequence shown here is derived from an EMBL/GenBank/DDBJ whole genome shotgun (WGS) entry which is preliminary data.</text>
</comment>
<evidence type="ECO:0000313" key="1">
    <source>
        <dbReference type="EMBL" id="TCP64849.1"/>
    </source>
</evidence>
<gene>
    <name evidence="1" type="ORF">EDD57_13731</name>
</gene>
<dbReference type="Proteomes" id="UP000294746">
    <property type="component" value="Unassembled WGS sequence"/>
</dbReference>
<proteinExistence type="predicted"/>
<dbReference type="AlphaFoldDB" id="A0A4R2RQ47"/>
<dbReference type="EMBL" id="SLXV01000037">
    <property type="protein sequence ID" value="TCP64849.1"/>
    <property type="molecule type" value="Genomic_DNA"/>
</dbReference>
<sequence length="121" mass="13954">MLQEKSFGQIYNIAGNEIVTLKEWVEACAEAVGIEPQMELIDGNIGFEARQWFPFRDASLFGSCDKLKQQLRIQPRFSLLEGLRDTYNKVDKKRFTEPIIYSEVERAILEDVIGKTEGEQH</sequence>
<dbReference type="InterPro" id="IPR036291">
    <property type="entry name" value="NAD(P)-bd_dom_sf"/>
</dbReference>
<evidence type="ECO:0000313" key="2">
    <source>
        <dbReference type="Proteomes" id="UP000294746"/>
    </source>
</evidence>
<protein>
    <submittedName>
        <fullName evidence="1">Uncharacterized protein</fullName>
    </submittedName>
</protein>
<reference evidence="1 2" key="1">
    <citation type="submission" date="2019-03" db="EMBL/GenBank/DDBJ databases">
        <title>Genomic Encyclopedia of Type Strains, Phase IV (KMG-IV): sequencing the most valuable type-strain genomes for metagenomic binning, comparative biology and taxonomic classification.</title>
        <authorList>
            <person name="Goeker M."/>
        </authorList>
    </citation>
    <scope>NUCLEOTIDE SEQUENCE [LARGE SCALE GENOMIC DNA]</scope>
    <source>
        <strain evidence="1 2">DSM 46831</strain>
    </source>
</reference>
<dbReference type="Gene3D" id="3.40.50.720">
    <property type="entry name" value="NAD(P)-binding Rossmann-like Domain"/>
    <property type="match status" value="1"/>
</dbReference>
<accession>A0A4R2RQ47</accession>
<name>A0A4R2RQ47_9BACL</name>
<organism evidence="1 2">
    <name type="scientific">Baia soyae</name>
    <dbReference type="NCBI Taxonomy" id="1544746"/>
    <lineage>
        <taxon>Bacteria</taxon>
        <taxon>Bacillati</taxon>
        <taxon>Bacillota</taxon>
        <taxon>Bacilli</taxon>
        <taxon>Bacillales</taxon>
        <taxon>Thermoactinomycetaceae</taxon>
        <taxon>Baia</taxon>
    </lineage>
</organism>